<protein>
    <submittedName>
        <fullName evidence="1">Uncharacterized protein</fullName>
    </submittedName>
</protein>
<reference evidence="1" key="1">
    <citation type="submission" date="2022-10" db="EMBL/GenBank/DDBJ databases">
        <title>Culturing micro-colonial fungi from biological soil crusts in the Mojave desert and describing Neophaeococcomyces mojavensis, and introducing the new genera and species Taxawa tesnikishii.</title>
        <authorList>
            <person name="Kurbessoian T."/>
            <person name="Stajich J.E."/>
        </authorList>
    </citation>
    <scope>NUCLEOTIDE SEQUENCE</scope>
    <source>
        <strain evidence="1">JES_115</strain>
    </source>
</reference>
<gene>
    <name evidence="1" type="ORF">H2199_009220</name>
</gene>
<evidence type="ECO:0000313" key="2">
    <source>
        <dbReference type="Proteomes" id="UP001172680"/>
    </source>
</evidence>
<evidence type="ECO:0000313" key="1">
    <source>
        <dbReference type="EMBL" id="KAJ9633807.1"/>
    </source>
</evidence>
<accession>A0ACC2YEZ7</accession>
<keyword evidence="2" id="KW-1185">Reference proteome</keyword>
<dbReference type="Proteomes" id="UP001172680">
    <property type="component" value="Unassembled WGS sequence"/>
</dbReference>
<dbReference type="EMBL" id="JAPDRP010000041">
    <property type="protein sequence ID" value="KAJ9633807.1"/>
    <property type="molecule type" value="Genomic_DNA"/>
</dbReference>
<organism evidence="1 2">
    <name type="scientific">Coniosporium tulheliwenetii</name>
    <dbReference type="NCBI Taxonomy" id="3383036"/>
    <lineage>
        <taxon>Eukaryota</taxon>
        <taxon>Fungi</taxon>
        <taxon>Dikarya</taxon>
        <taxon>Ascomycota</taxon>
        <taxon>Pezizomycotina</taxon>
        <taxon>Dothideomycetes</taxon>
        <taxon>Dothideomycetes incertae sedis</taxon>
        <taxon>Coniosporium</taxon>
    </lineage>
</organism>
<comment type="caution">
    <text evidence="1">The sequence shown here is derived from an EMBL/GenBank/DDBJ whole genome shotgun (WGS) entry which is preliminary data.</text>
</comment>
<proteinExistence type="predicted"/>
<sequence length="305" mass="34253">MLWSVTRDTKAYARSGSHEPGEWASKALEQLRHPDPSTTYCAIDLRCPDALMRILESLSTSLHLHRPDDGILPCVGNITPESSFVDLHIGEHVRLQVGKHLLGMLTSPDNGQDVLTTVVGGQEDCIKLWALYRNTEHNLDLFYKQQGRENKFINLYKRLEGGAFTMQGPEQMMYLPAGWIHAVYMLKGGLAPGTTWSTAESFTVINDIFKREVKAKSATYSTAVPLLQSGLVTLRGQNAVLQRRAARELCVALLDIRKLAETNGEHWPTRLAADMSNALKEKYNSCSQRGERIQAHISRAKRKRR</sequence>
<name>A0ACC2YEZ7_9PEZI</name>